<dbReference type="PRINTS" id="PR00385">
    <property type="entry name" value="P450"/>
</dbReference>
<keyword evidence="6" id="KW-0812">Transmembrane</keyword>
<dbReference type="Gene3D" id="1.10.630.10">
    <property type="entry name" value="Cytochrome P450"/>
    <property type="match status" value="1"/>
</dbReference>
<dbReference type="Proteomes" id="UP000054549">
    <property type="component" value="Unassembled WGS sequence"/>
</dbReference>
<evidence type="ECO:0008006" key="16">
    <source>
        <dbReference type="Google" id="ProtNLM"/>
    </source>
</evidence>
<dbReference type="InterPro" id="IPR036396">
    <property type="entry name" value="Cyt_P450_sf"/>
</dbReference>
<evidence type="ECO:0000256" key="11">
    <source>
        <dbReference type="ARBA" id="ARBA00023033"/>
    </source>
</evidence>
<evidence type="ECO:0000256" key="13">
    <source>
        <dbReference type="PIRSR" id="PIRSR602403-1"/>
    </source>
</evidence>
<keyword evidence="12" id="KW-0472">Membrane</keyword>
<dbReference type="PANTHER" id="PTHR24305:SF166">
    <property type="entry name" value="CYTOCHROME P450 12A4, MITOCHONDRIAL-RELATED"/>
    <property type="match status" value="1"/>
</dbReference>
<evidence type="ECO:0000256" key="2">
    <source>
        <dbReference type="ARBA" id="ARBA00004370"/>
    </source>
</evidence>
<dbReference type="GO" id="GO:0016705">
    <property type="term" value="F:oxidoreductase activity, acting on paired donors, with incorporation or reduction of molecular oxygen"/>
    <property type="evidence" value="ECO:0007669"/>
    <property type="project" value="InterPro"/>
</dbReference>
<keyword evidence="7 13" id="KW-0479">Metal-binding</keyword>
<proteinExistence type="inferred from homology"/>
<accession>A0A0C2WN14</accession>
<keyword evidence="15" id="KW-1185">Reference proteome</keyword>
<organism evidence="14 15">
    <name type="scientific">Amanita muscaria (strain Koide BX008)</name>
    <dbReference type="NCBI Taxonomy" id="946122"/>
    <lineage>
        <taxon>Eukaryota</taxon>
        <taxon>Fungi</taxon>
        <taxon>Dikarya</taxon>
        <taxon>Basidiomycota</taxon>
        <taxon>Agaricomycotina</taxon>
        <taxon>Agaricomycetes</taxon>
        <taxon>Agaricomycetidae</taxon>
        <taxon>Agaricales</taxon>
        <taxon>Pluteineae</taxon>
        <taxon>Amanitaceae</taxon>
        <taxon>Amanita</taxon>
    </lineage>
</organism>
<reference evidence="14 15" key="1">
    <citation type="submission" date="2014-04" db="EMBL/GenBank/DDBJ databases">
        <title>Evolutionary Origins and Diversification of the Mycorrhizal Mutualists.</title>
        <authorList>
            <consortium name="DOE Joint Genome Institute"/>
            <consortium name="Mycorrhizal Genomics Consortium"/>
            <person name="Kohler A."/>
            <person name="Kuo A."/>
            <person name="Nagy L.G."/>
            <person name="Floudas D."/>
            <person name="Copeland A."/>
            <person name="Barry K.W."/>
            <person name="Cichocki N."/>
            <person name="Veneault-Fourrey C."/>
            <person name="LaButti K."/>
            <person name="Lindquist E.A."/>
            <person name="Lipzen A."/>
            <person name="Lundell T."/>
            <person name="Morin E."/>
            <person name="Murat C."/>
            <person name="Riley R."/>
            <person name="Ohm R."/>
            <person name="Sun H."/>
            <person name="Tunlid A."/>
            <person name="Henrissat B."/>
            <person name="Grigoriev I.V."/>
            <person name="Hibbett D.S."/>
            <person name="Martin F."/>
        </authorList>
    </citation>
    <scope>NUCLEOTIDE SEQUENCE [LARGE SCALE GENOMIC DNA]</scope>
    <source>
        <strain evidence="14 15">Koide BX008</strain>
    </source>
</reference>
<dbReference type="EMBL" id="KN818264">
    <property type="protein sequence ID" value="KIL62982.1"/>
    <property type="molecule type" value="Genomic_DNA"/>
</dbReference>
<evidence type="ECO:0000256" key="4">
    <source>
        <dbReference type="ARBA" id="ARBA00010617"/>
    </source>
</evidence>
<evidence type="ECO:0000256" key="10">
    <source>
        <dbReference type="ARBA" id="ARBA00023004"/>
    </source>
</evidence>
<sequence>MAPSLSDVLRPSSIGLLASVYFVFRLIHRFILKPKYLSPLRRLPTPPGAKLLSGHTLKVLRDESGKTVREWTKKYGSTLRIAGPFSADHMITIEPEYLEKILGKDAQNYAKPDHLCKVLESMFGYGLLAVAGSEHRLMRKAMNPAFSMAILTSQAHLHYEVTDGLVKLFEEQITSSPNPSEGKVMPIYEWMSKATLDIICLTGFGYKADSVHNPHNVLADAYSLRSVAQSGPNLAKLLYLTLIPGAMTLMRSSWMYRHRHWLNYTQYAEYFRILVESNHTIAEISKELLKEKINDSVTVADSEGKRDIMSILVRARKADLEKDSSTYSMSDEAMLDQVLTFLGAGHTATAIACTAALWSLANDQESQTKLREEVTPVLNDNPHPDYRTLKGLQWLDCVVNETLRIFPPIPMDERVALKTDYLGDVLVPEGTVIYLPLSVINTNKKVWGEDAEEFKPSRWLNLPKAYNPNYSSLTFLTGPHACIGKTMAVMEIRSMVAFMIANFTFEPAYEGQVAKLRGGISMNFLDGMPLRVKRV</sequence>
<keyword evidence="9" id="KW-0560">Oxidoreductase</keyword>
<dbReference type="STRING" id="946122.A0A0C2WN14"/>
<dbReference type="InParanoid" id="A0A0C2WN14"/>
<evidence type="ECO:0000256" key="1">
    <source>
        <dbReference type="ARBA" id="ARBA00001971"/>
    </source>
</evidence>
<name>A0A0C2WN14_AMAMK</name>
<comment type="similarity">
    <text evidence="4">Belongs to the cytochrome P450 family.</text>
</comment>
<dbReference type="InterPro" id="IPR050121">
    <property type="entry name" value="Cytochrome_P450_monoxygenase"/>
</dbReference>
<dbReference type="OrthoDB" id="10029320at2759"/>
<dbReference type="PANTHER" id="PTHR24305">
    <property type="entry name" value="CYTOCHROME P450"/>
    <property type="match status" value="1"/>
</dbReference>
<dbReference type="AlphaFoldDB" id="A0A0C2WN14"/>
<dbReference type="PRINTS" id="PR00465">
    <property type="entry name" value="EP450IV"/>
</dbReference>
<comment type="cofactor">
    <cofactor evidence="1 13">
        <name>heme</name>
        <dbReference type="ChEBI" id="CHEBI:30413"/>
    </cofactor>
</comment>
<dbReference type="Pfam" id="PF00067">
    <property type="entry name" value="p450"/>
    <property type="match status" value="1"/>
</dbReference>
<dbReference type="GO" id="GO:0004497">
    <property type="term" value="F:monooxygenase activity"/>
    <property type="evidence" value="ECO:0007669"/>
    <property type="project" value="UniProtKB-KW"/>
</dbReference>
<keyword evidence="11" id="KW-0503">Monooxygenase</keyword>
<dbReference type="InterPro" id="IPR002403">
    <property type="entry name" value="Cyt_P450_E_grp-IV"/>
</dbReference>
<keyword evidence="5 13" id="KW-0349">Heme</keyword>
<feature type="binding site" description="axial binding residue" evidence="13">
    <location>
        <position position="482"/>
    </location>
    <ligand>
        <name>heme</name>
        <dbReference type="ChEBI" id="CHEBI:30413"/>
    </ligand>
    <ligandPart>
        <name>Fe</name>
        <dbReference type="ChEBI" id="CHEBI:18248"/>
    </ligandPart>
</feature>
<evidence type="ECO:0000256" key="12">
    <source>
        <dbReference type="ARBA" id="ARBA00023136"/>
    </source>
</evidence>
<evidence type="ECO:0000256" key="7">
    <source>
        <dbReference type="ARBA" id="ARBA00022723"/>
    </source>
</evidence>
<comment type="pathway">
    <text evidence="3">Secondary metabolite biosynthesis; terpenoid biosynthesis.</text>
</comment>
<dbReference type="GO" id="GO:0005506">
    <property type="term" value="F:iron ion binding"/>
    <property type="evidence" value="ECO:0007669"/>
    <property type="project" value="InterPro"/>
</dbReference>
<evidence type="ECO:0000256" key="3">
    <source>
        <dbReference type="ARBA" id="ARBA00004721"/>
    </source>
</evidence>
<keyword evidence="10 13" id="KW-0408">Iron</keyword>
<evidence type="ECO:0000256" key="8">
    <source>
        <dbReference type="ARBA" id="ARBA00022989"/>
    </source>
</evidence>
<evidence type="ECO:0000256" key="5">
    <source>
        <dbReference type="ARBA" id="ARBA00022617"/>
    </source>
</evidence>
<protein>
    <recommendedName>
        <fullName evidence="16">Cytochrome P450</fullName>
    </recommendedName>
</protein>
<dbReference type="InterPro" id="IPR001128">
    <property type="entry name" value="Cyt_P450"/>
</dbReference>
<evidence type="ECO:0000256" key="6">
    <source>
        <dbReference type="ARBA" id="ARBA00022692"/>
    </source>
</evidence>
<evidence type="ECO:0000256" key="9">
    <source>
        <dbReference type="ARBA" id="ARBA00023002"/>
    </source>
</evidence>
<dbReference type="SUPFAM" id="SSF48264">
    <property type="entry name" value="Cytochrome P450"/>
    <property type="match status" value="1"/>
</dbReference>
<keyword evidence="8" id="KW-1133">Transmembrane helix</keyword>
<dbReference type="GO" id="GO:0016020">
    <property type="term" value="C:membrane"/>
    <property type="evidence" value="ECO:0007669"/>
    <property type="project" value="UniProtKB-SubCell"/>
</dbReference>
<gene>
    <name evidence="14" type="ORF">M378DRAFT_128247</name>
</gene>
<evidence type="ECO:0000313" key="14">
    <source>
        <dbReference type="EMBL" id="KIL62982.1"/>
    </source>
</evidence>
<comment type="subcellular location">
    <subcellularLocation>
        <location evidence="2">Membrane</location>
    </subcellularLocation>
</comment>
<dbReference type="HOGENOM" id="CLU_001570_5_11_1"/>
<evidence type="ECO:0000313" key="15">
    <source>
        <dbReference type="Proteomes" id="UP000054549"/>
    </source>
</evidence>
<dbReference type="GO" id="GO:0020037">
    <property type="term" value="F:heme binding"/>
    <property type="evidence" value="ECO:0007669"/>
    <property type="project" value="InterPro"/>
</dbReference>